<dbReference type="AlphaFoldDB" id="A0A1X2J047"/>
<comment type="function">
    <text evidence="9">As part of the replication protein A (RPA/RP-A), a single-stranded DNA-binding heterotrimeric complex, may play an essential role in DNA replication, recombination and repair. Binds and stabilizes single-stranded DNA intermediates, preventing complementary DNA reannealing and recruiting different proteins involved in DNA metabolism.</text>
</comment>
<accession>A0A1X2J047</accession>
<dbReference type="OrthoDB" id="1751331at2759"/>
<dbReference type="GO" id="GO:0003677">
    <property type="term" value="F:DNA binding"/>
    <property type="evidence" value="ECO:0007669"/>
    <property type="project" value="UniProtKB-KW"/>
</dbReference>
<evidence type="ECO:0000256" key="7">
    <source>
        <dbReference type="ARBA" id="ARBA00023125"/>
    </source>
</evidence>
<dbReference type="GO" id="GO:0006281">
    <property type="term" value="P:DNA repair"/>
    <property type="evidence" value="ECO:0007669"/>
    <property type="project" value="InterPro"/>
</dbReference>
<evidence type="ECO:0000256" key="1">
    <source>
        <dbReference type="ARBA" id="ARBA00004123"/>
    </source>
</evidence>
<evidence type="ECO:0000256" key="6">
    <source>
        <dbReference type="ARBA" id="ARBA00022833"/>
    </source>
</evidence>
<dbReference type="STRING" id="90262.A0A1X2J047"/>
<comment type="caution">
    <text evidence="14">The sequence shown here is derived from an EMBL/GenBank/DDBJ whole genome shotgun (WGS) entry which is preliminary data.</text>
</comment>
<dbReference type="InterPro" id="IPR004365">
    <property type="entry name" value="NA-bd_OB_tRNA"/>
</dbReference>
<dbReference type="Proteomes" id="UP000193560">
    <property type="component" value="Unassembled WGS sequence"/>
</dbReference>
<evidence type="ECO:0000259" key="10">
    <source>
        <dbReference type="Pfam" id="PF01336"/>
    </source>
</evidence>
<keyword evidence="3 9" id="KW-0235">DNA replication</keyword>
<evidence type="ECO:0000256" key="4">
    <source>
        <dbReference type="ARBA" id="ARBA00022723"/>
    </source>
</evidence>
<reference evidence="14 15" key="1">
    <citation type="submission" date="2016-07" db="EMBL/GenBank/DDBJ databases">
        <title>Pervasive Adenine N6-methylation of Active Genes in Fungi.</title>
        <authorList>
            <consortium name="DOE Joint Genome Institute"/>
            <person name="Mondo S.J."/>
            <person name="Dannebaum R.O."/>
            <person name="Kuo R.C."/>
            <person name="Labutti K."/>
            <person name="Haridas S."/>
            <person name="Kuo A."/>
            <person name="Salamov A."/>
            <person name="Ahrendt S.R."/>
            <person name="Lipzen A."/>
            <person name="Sullivan W."/>
            <person name="Andreopoulos W.B."/>
            <person name="Clum A."/>
            <person name="Lindquist E."/>
            <person name="Daum C."/>
            <person name="Ramamoorthy G.K."/>
            <person name="Gryganskyi A."/>
            <person name="Culley D."/>
            <person name="Magnuson J.K."/>
            <person name="James T.Y."/>
            <person name="O'Malley M.A."/>
            <person name="Stajich J.E."/>
            <person name="Spatafora J.W."/>
            <person name="Visel A."/>
            <person name="Grigoriev I.V."/>
        </authorList>
    </citation>
    <scope>NUCLEOTIDE SEQUENCE [LARGE SCALE GENOMIC DNA]</scope>
    <source>
        <strain evidence="14 15">NRRL 1336</strain>
    </source>
</reference>
<evidence type="ECO:0000256" key="5">
    <source>
        <dbReference type="ARBA" id="ARBA00022771"/>
    </source>
</evidence>
<feature type="domain" description="OB" evidence="10">
    <location>
        <begin position="131"/>
        <end position="216"/>
    </location>
</feature>
<feature type="domain" description="Replication factor A C-terminal" evidence="12">
    <location>
        <begin position="397"/>
        <end position="541"/>
    </location>
</feature>
<comment type="similarity">
    <text evidence="2 9">Belongs to the replication factor A protein 1 family.</text>
</comment>
<dbReference type="FunFam" id="2.40.50.140:FF:000090">
    <property type="entry name" value="Replication protein A subunit"/>
    <property type="match status" value="1"/>
</dbReference>
<dbReference type="InterPro" id="IPR004591">
    <property type="entry name" value="Rfa1"/>
</dbReference>
<dbReference type="FunFam" id="2.40.50.140:FF:000064">
    <property type="entry name" value="Replication protein A subunit"/>
    <property type="match status" value="1"/>
</dbReference>
<sequence>YSTAMLATKHTAQIETGQMVNHSVVHLTECVLNVASNRKILIVLEMEVVSNQFLERIGNPVHIEGTRAPGPSTMIASGQNNQNALQAPTLISQQALMMQNTSSGNSSEPSSSHQESSLFAIHCLNPYQNKWTIKARVVQKTEIKTWANARTEGKLFSVNLLDRTGEIKATAFQKEVDRLYSLLMEGQVYYISNARVIMAKKEFSTLKNEYELMLEHTTEVVQCANDPSIPNMNCSFTKIADMDKKARNDIVDALGVVRQDSGLVEIISKSTGAPVKKRELTLVDETQKEIRVTIWNRVAEMFNSSESPVVVFKGLKVSDFGGRTLSLSNSGTMKINPDIPEAHSLRSWYHGQGQNVDYSGFISTMSSSDGSHLPVNIPKMTIGDAKYKYNLGETTDFFAVRGTIIFIKTESYCYPACPGCRKKLVLEDNMWHCEKCVAVHSAPDYKYVLTFTIEDATAQIYVTAFDEVSAQLLQRSANEMAQLREIYGSEHIHMGTFDIPKFRIYNFKIKAQQRVYNDIPKVQYQVLEAANVDFVKDGQELAAAIDRLMA</sequence>
<evidence type="ECO:0000256" key="8">
    <source>
        <dbReference type="ARBA" id="ARBA00023242"/>
    </source>
</evidence>
<dbReference type="EMBL" id="MCGE01000001">
    <property type="protein sequence ID" value="ORZ25206.1"/>
    <property type="molecule type" value="Genomic_DNA"/>
</dbReference>
<dbReference type="GO" id="GO:0007004">
    <property type="term" value="P:telomere maintenance via telomerase"/>
    <property type="evidence" value="ECO:0007669"/>
    <property type="project" value="UniProtKB-ARBA"/>
</dbReference>
<keyword evidence="15" id="KW-1185">Reference proteome</keyword>
<dbReference type="InterPro" id="IPR013955">
    <property type="entry name" value="Rep_factor-A_C"/>
</dbReference>
<keyword evidence="4 9" id="KW-0479">Metal-binding</keyword>
<dbReference type="InterPro" id="IPR007199">
    <property type="entry name" value="Rep_factor-A_N"/>
</dbReference>
<dbReference type="Pfam" id="PF04057">
    <property type="entry name" value="Rep-A_N"/>
    <property type="match status" value="1"/>
</dbReference>
<dbReference type="Pfam" id="PF01336">
    <property type="entry name" value="tRNA_anti-codon"/>
    <property type="match status" value="1"/>
</dbReference>
<comment type="subcellular location">
    <subcellularLocation>
        <location evidence="1 9">Nucleus</location>
    </subcellularLocation>
</comment>
<evidence type="ECO:0000259" key="13">
    <source>
        <dbReference type="Pfam" id="PF16900"/>
    </source>
</evidence>
<dbReference type="Gene3D" id="2.40.50.140">
    <property type="entry name" value="Nucleic acid-binding proteins"/>
    <property type="match status" value="4"/>
</dbReference>
<evidence type="ECO:0000256" key="2">
    <source>
        <dbReference type="ARBA" id="ARBA00005690"/>
    </source>
</evidence>
<dbReference type="NCBIfam" id="TIGR00617">
    <property type="entry name" value="rpa1"/>
    <property type="match status" value="1"/>
</dbReference>
<dbReference type="FunFam" id="2.40.50.140:FF:000041">
    <property type="entry name" value="Replication protein A subunit"/>
    <property type="match status" value="1"/>
</dbReference>
<dbReference type="CDD" id="cd04476">
    <property type="entry name" value="RPA1_DBD_C"/>
    <property type="match status" value="1"/>
</dbReference>
<dbReference type="PANTHER" id="PTHR47165:SF4">
    <property type="entry name" value="OS03G0429900 PROTEIN"/>
    <property type="match status" value="1"/>
</dbReference>
<dbReference type="Pfam" id="PF08646">
    <property type="entry name" value="Rep_fac-A_C"/>
    <property type="match status" value="1"/>
</dbReference>
<dbReference type="GO" id="GO:0008270">
    <property type="term" value="F:zinc ion binding"/>
    <property type="evidence" value="ECO:0007669"/>
    <property type="project" value="UniProtKB-KW"/>
</dbReference>
<dbReference type="GO" id="GO:0000781">
    <property type="term" value="C:chromosome, telomeric region"/>
    <property type="evidence" value="ECO:0007669"/>
    <property type="project" value="UniProtKB-ARBA"/>
</dbReference>
<dbReference type="InterPro" id="IPR031657">
    <property type="entry name" value="REPA_OB_2"/>
</dbReference>
<dbReference type="GO" id="GO:0005662">
    <property type="term" value="C:DNA replication factor A complex"/>
    <property type="evidence" value="ECO:0007669"/>
    <property type="project" value="UniProtKB-ARBA"/>
</dbReference>
<feature type="non-terminal residue" evidence="14">
    <location>
        <position position="1"/>
    </location>
</feature>
<evidence type="ECO:0000256" key="9">
    <source>
        <dbReference type="RuleBase" id="RU364130"/>
    </source>
</evidence>
<evidence type="ECO:0000313" key="15">
    <source>
        <dbReference type="Proteomes" id="UP000193560"/>
    </source>
</evidence>
<evidence type="ECO:0000313" key="14">
    <source>
        <dbReference type="EMBL" id="ORZ25206.1"/>
    </source>
</evidence>
<evidence type="ECO:0000259" key="11">
    <source>
        <dbReference type="Pfam" id="PF04057"/>
    </source>
</evidence>
<dbReference type="GO" id="GO:0006260">
    <property type="term" value="P:DNA replication"/>
    <property type="evidence" value="ECO:0007669"/>
    <property type="project" value="UniProtKB-KW"/>
</dbReference>
<gene>
    <name evidence="14" type="ORF">BCR42DRAFT_463850</name>
</gene>
<organism evidence="14 15">
    <name type="scientific">Absidia repens</name>
    <dbReference type="NCBI Taxonomy" id="90262"/>
    <lineage>
        <taxon>Eukaryota</taxon>
        <taxon>Fungi</taxon>
        <taxon>Fungi incertae sedis</taxon>
        <taxon>Mucoromycota</taxon>
        <taxon>Mucoromycotina</taxon>
        <taxon>Mucoromycetes</taxon>
        <taxon>Mucorales</taxon>
        <taxon>Cunninghamellaceae</taxon>
        <taxon>Absidia</taxon>
    </lineage>
</organism>
<dbReference type="InterPro" id="IPR012340">
    <property type="entry name" value="NA-bd_OB-fold"/>
</dbReference>
<feature type="domain" description="Replication protein A OB" evidence="13">
    <location>
        <begin position="239"/>
        <end position="336"/>
    </location>
</feature>
<keyword evidence="8 9" id="KW-0539">Nucleus</keyword>
<protein>
    <recommendedName>
        <fullName evidence="9">Replication protein A subunit</fullName>
    </recommendedName>
</protein>
<proteinExistence type="inferred from homology"/>
<dbReference type="Pfam" id="PF16900">
    <property type="entry name" value="REPA_OB_2"/>
    <property type="match status" value="1"/>
</dbReference>
<feature type="domain" description="Replication factor-A protein 1 N-terminal" evidence="11">
    <location>
        <begin position="2"/>
        <end position="50"/>
    </location>
</feature>
<evidence type="ECO:0000256" key="3">
    <source>
        <dbReference type="ARBA" id="ARBA00022705"/>
    </source>
</evidence>
<dbReference type="GO" id="GO:0006310">
    <property type="term" value="P:DNA recombination"/>
    <property type="evidence" value="ECO:0007669"/>
    <property type="project" value="InterPro"/>
</dbReference>
<comment type="subunit">
    <text evidence="9">Component of the heterotrimeric canonical replication protein A complex (RPA).</text>
</comment>
<name>A0A1X2J047_9FUNG</name>
<keyword evidence="5 9" id="KW-0863">Zinc-finger</keyword>
<dbReference type="SUPFAM" id="SSF50249">
    <property type="entry name" value="Nucleic acid-binding proteins"/>
    <property type="match status" value="4"/>
</dbReference>
<dbReference type="CDD" id="cd04474">
    <property type="entry name" value="RPA1_DBD_A"/>
    <property type="match status" value="1"/>
</dbReference>
<dbReference type="PANTHER" id="PTHR47165">
    <property type="entry name" value="OS03G0429900 PROTEIN"/>
    <property type="match status" value="1"/>
</dbReference>
<keyword evidence="7 9" id="KW-0238">DNA-binding</keyword>
<dbReference type="InterPro" id="IPR047192">
    <property type="entry name" value="Euk_RPA1_DBD_C"/>
</dbReference>
<keyword evidence="6 9" id="KW-0862">Zinc</keyword>
<evidence type="ECO:0000259" key="12">
    <source>
        <dbReference type="Pfam" id="PF08646"/>
    </source>
</evidence>
<dbReference type="CDD" id="cd04475">
    <property type="entry name" value="RPA1_DBD_B"/>
    <property type="match status" value="1"/>
</dbReference>